<evidence type="ECO:0000256" key="8">
    <source>
        <dbReference type="ARBA" id="ARBA00022989"/>
    </source>
</evidence>
<dbReference type="RefSeq" id="WP_183203975.1">
    <property type="nucleotide sequence ID" value="NZ_BAAAER010000001.1"/>
</dbReference>
<sequence length="144" mass="14436">MLQTILLVAMILISISLAGVILIQRSEGGALGMGGGPSGFMTARGAGNLLTRTTWILAILFFLCAIGLTILGNVERSNRSVVDAESVGSLAVTPGSAQQEQAPAQDPAAAPAQPAAPSLRDFVSSTSEGSATPAPAQPAPAPAQ</sequence>
<keyword evidence="15" id="KW-1185">Reference proteome</keyword>
<organism evidence="14 15">
    <name type="scientific">Brevundimonas lenta</name>
    <dbReference type="NCBI Taxonomy" id="424796"/>
    <lineage>
        <taxon>Bacteria</taxon>
        <taxon>Pseudomonadati</taxon>
        <taxon>Pseudomonadota</taxon>
        <taxon>Alphaproteobacteria</taxon>
        <taxon>Caulobacterales</taxon>
        <taxon>Caulobacteraceae</taxon>
        <taxon>Brevundimonas</taxon>
    </lineage>
</organism>
<keyword evidence="10 12" id="KW-0472">Membrane</keyword>
<feature type="compositionally biased region" description="Pro residues" evidence="13">
    <location>
        <begin position="135"/>
        <end position="144"/>
    </location>
</feature>
<evidence type="ECO:0000256" key="13">
    <source>
        <dbReference type="SAM" id="MobiDB-lite"/>
    </source>
</evidence>
<dbReference type="NCBIfam" id="TIGR00810">
    <property type="entry name" value="secG"/>
    <property type="match status" value="1"/>
</dbReference>
<reference evidence="14 15" key="1">
    <citation type="submission" date="2020-08" db="EMBL/GenBank/DDBJ databases">
        <title>Genomic Encyclopedia of Type Strains, Phase IV (KMG-IV): sequencing the most valuable type-strain genomes for metagenomic binning, comparative biology and taxonomic classification.</title>
        <authorList>
            <person name="Goeker M."/>
        </authorList>
    </citation>
    <scope>NUCLEOTIDE SEQUENCE [LARGE SCALE GENOMIC DNA]</scope>
    <source>
        <strain evidence="14 15">DSM 23960</strain>
    </source>
</reference>
<evidence type="ECO:0000256" key="2">
    <source>
        <dbReference type="ARBA" id="ARBA00008445"/>
    </source>
</evidence>
<accession>A0A7W6JES0</accession>
<feature type="region of interest" description="Disordered" evidence="13">
    <location>
        <begin position="92"/>
        <end position="144"/>
    </location>
</feature>
<dbReference type="PRINTS" id="PR01651">
    <property type="entry name" value="SECGEXPORT"/>
</dbReference>
<keyword evidence="7 12" id="KW-0653">Protein transport</keyword>
<keyword evidence="5 12" id="KW-1003">Cell membrane</keyword>
<evidence type="ECO:0000256" key="11">
    <source>
        <dbReference type="ARBA" id="ARBA00025182"/>
    </source>
</evidence>
<evidence type="ECO:0000256" key="10">
    <source>
        <dbReference type="ARBA" id="ARBA00023136"/>
    </source>
</evidence>
<dbReference type="EMBL" id="JACIDM010000002">
    <property type="protein sequence ID" value="MBB4082816.1"/>
    <property type="molecule type" value="Genomic_DNA"/>
</dbReference>
<feature type="compositionally biased region" description="Low complexity" evidence="13">
    <location>
        <begin position="97"/>
        <end position="117"/>
    </location>
</feature>
<evidence type="ECO:0000313" key="15">
    <source>
        <dbReference type="Proteomes" id="UP000529946"/>
    </source>
</evidence>
<dbReference type="GO" id="GO:0005886">
    <property type="term" value="C:plasma membrane"/>
    <property type="evidence" value="ECO:0007669"/>
    <property type="project" value="UniProtKB-SubCell"/>
</dbReference>
<comment type="caution">
    <text evidence="12">Lacks conserved residue(s) required for the propagation of feature annotation.</text>
</comment>
<keyword evidence="6 12" id="KW-0812">Transmembrane</keyword>
<dbReference type="PANTHER" id="PTHR34182">
    <property type="entry name" value="PROTEIN-EXPORT MEMBRANE PROTEIN SECG"/>
    <property type="match status" value="1"/>
</dbReference>
<feature type="transmembrane region" description="Helical" evidence="12">
    <location>
        <begin position="52"/>
        <end position="71"/>
    </location>
</feature>
<dbReference type="InterPro" id="IPR004692">
    <property type="entry name" value="SecG"/>
</dbReference>
<proteinExistence type="inferred from homology"/>
<dbReference type="PANTHER" id="PTHR34182:SF1">
    <property type="entry name" value="PROTEIN-EXPORT MEMBRANE PROTEIN SECG"/>
    <property type="match status" value="1"/>
</dbReference>
<comment type="caution">
    <text evidence="14">The sequence shown here is derived from an EMBL/GenBank/DDBJ whole genome shotgun (WGS) entry which is preliminary data.</text>
</comment>
<dbReference type="AlphaFoldDB" id="A0A7W6JES0"/>
<dbReference type="Proteomes" id="UP000529946">
    <property type="component" value="Unassembled WGS sequence"/>
</dbReference>
<dbReference type="GO" id="GO:0065002">
    <property type="term" value="P:intracellular protein transmembrane transport"/>
    <property type="evidence" value="ECO:0007669"/>
    <property type="project" value="TreeGrafter"/>
</dbReference>
<comment type="similarity">
    <text evidence="2 12">Belongs to the SecG family.</text>
</comment>
<name>A0A7W6JES0_9CAUL</name>
<dbReference type="GO" id="GO:0015450">
    <property type="term" value="F:protein-transporting ATPase activity"/>
    <property type="evidence" value="ECO:0007669"/>
    <property type="project" value="UniProtKB-UniRule"/>
</dbReference>
<evidence type="ECO:0000256" key="12">
    <source>
        <dbReference type="RuleBase" id="RU365087"/>
    </source>
</evidence>
<evidence type="ECO:0000256" key="3">
    <source>
        <dbReference type="ARBA" id="ARBA00017876"/>
    </source>
</evidence>
<keyword evidence="9 12" id="KW-0811">Translocation</keyword>
<gene>
    <name evidence="14" type="ORF">GGR12_001682</name>
</gene>
<evidence type="ECO:0000256" key="6">
    <source>
        <dbReference type="ARBA" id="ARBA00022692"/>
    </source>
</evidence>
<evidence type="ECO:0000256" key="5">
    <source>
        <dbReference type="ARBA" id="ARBA00022475"/>
    </source>
</evidence>
<evidence type="ECO:0000313" key="14">
    <source>
        <dbReference type="EMBL" id="MBB4082816.1"/>
    </source>
</evidence>
<comment type="subcellular location">
    <subcellularLocation>
        <location evidence="1 12">Cell membrane</location>
        <topology evidence="1 12">Multi-pass membrane protein</topology>
    </subcellularLocation>
</comment>
<keyword evidence="4 12" id="KW-0813">Transport</keyword>
<evidence type="ECO:0000256" key="4">
    <source>
        <dbReference type="ARBA" id="ARBA00022448"/>
    </source>
</evidence>
<evidence type="ECO:0000256" key="7">
    <source>
        <dbReference type="ARBA" id="ARBA00022927"/>
    </source>
</evidence>
<dbReference type="Pfam" id="PF03840">
    <property type="entry name" value="SecG"/>
    <property type="match status" value="1"/>
</dbReference>
<protein>
    <recommendedName>
        <fullName evidence="3 12">Protein-export membrane protein SecG</fullName>
    </recommendedName>
</protein>
<evidence type="ECO:0000256" key="1">
    <source>
        <dbReference type="ARBA" id="ARBA00004651"/>
    </source>
</evidence>
<dbReference type="GO" id="GO:0043952">
    <property type="term" value="P:protein transport by the Sec complex"/>
    <property type="evidence" value="ECO:0007669"/>
    <property type="project" value="TreeGrafter"/>
</dbReference>
<keyword evidence="8 12" id="KW-1133">Transmembrane helix</keyword>
<evidence type="ECO:0000256" key="9">
    <source>
        <dbReference type="ARBA" id="ARBA00023010"/>
    </source>
</evidence>
<comment type="function">
    <text evidence="11 12">Involved in protein export. Participates in an early event of protein translocation.</text>
</comment>
<dbReference type="GO" id="GO:0009306">
    <property type="term" value="P:protein secretion"/>
    <property type="evidence" value="ECO:0007669"/>
    <property type="project" value="UniProtKB-UniRule"/>
</dbReference>